<keyword evidence="3" id="KW-0808">Transferase</keyword>
<keyword evidence="4 9" id="KW-0547">Nucleotide-binding</keyword>
<dbReference type="InterPro" id="IPR051131">
    <property type="entry name" value="NEK_Ser/Thr_kinase_NIMA"/>
</dbReference>
<feature type="binding site" evidence="9">
    <location>
        <position position="92"/>
    </location>
    <ligand>
        <name>ATP</name>
        <dbReference type="ChEBI" id="CHEBI:30616"/>
    </ligand>
</feature>
<dbReference type="Pfam" id="PF00069">
    <property type="entry name" value="Pkinase"/>
    <property type="match status" value="1"/>
</dbReference>
<dbReference type="STRING" id="764103.G7E3L4"/>
<keyword evidence="5" id="KW-0418">Kinase</keyword>
<dbReference type="SMART" id="SM00220">
    <property type="entry name" value="S_TKc"/>
    <property type="match status" value="1"/>
</dbReference>
<dbReference type="InterPro" id="IPR017441">
    <property type="entry name" value="Protein_kinase_ATP_BS"/>
</dbReference>
<reference evidence="12 13" key="2">
    <citation type="journal article" date="2012" name="Open Biol.">
        <title>Characteristics of nucleosomes and linker DNA regions on the genome of the basidiomycete Mixia osmundae revealed by mono- and dinucleosome mapping.</title>
        <authorList>
            <person name="Nishida H."/>
            <person name="Kondo S."/>
            <person name="Matsumoto T."/>
            <person name="Suzuki Y."/>
            <person name="Yoshikawa H."/>
            <person name="Taylor T.D."/>
            <person name="Sugiyama J."/>
        </authorList>
    </citation>
    <scope>NUCLEOTIDE SEQUENCE [LARGE SCALE GENOMIC DNA]</scope>
    <source>
        <strain evidence="13">CBS 9802 / IAM 14324 / JCM 22182 / KY 12970</strain>
    </source>
</reference>
<feature type="compositionally biased region" description="Low complexity" evidence="10">
    <location>
        <begin position="30"/>
        <end position="42"/>
    </location>
</feature>
<evidence type="ECO:0000256" key="2">
    <source>
        <dbReference type="ARBA" id="ARBA00022527"/>
    </source>
</evidence>
<keyword evidence="6 9" id="KW-0067">ATP-binding</keyword>
<organism evidence="12 13">
    <name type="scientific">Mixia osmundae (strain CBS 9802 / IAM 14324 / JCM 22182 / KY 12970)</name>
    <dbReference type="NCBI Taxonomy" id="764103"/>
    <lineage>
        <taxon>Eukaryota</taxon>
        <taxon>Fungi</taxon>
        <taxon>Dikarya</taxon>
        <taxon>Basidiomycota</taxon>
        <taxon>Pucciniomycotina</taxon>
        <taxon>Mixiomycetes</taxon>
        <taxon>Mixiales</taxon>
        <taxon>Mixiaceae</taxon>
        <taxon>Mixia</taxon>
    </lineage>
</organism>
<evidence type="ECO:0000259" key="11">
    <source>
        <dbReference type="PROSITE" id="PS50011"/>
    </source>
</evidence>
<dbReference type="PANTHER" id="PTHR44899:SF3">
    <property type="entry name" value="SERINE_THREONINE-PROTEIN KINASE NEK1"/>
    <property type="match status" value="1"/>
</dbReference>
<dbReference type="InParanoid" id="G7E3L4"/>
<dbReference type="InterPro" id="IPR008271">
    <property type="entry name" value="Ser/Thr_kinase_AS"/>
</dbReference>
<evidence type="ECO:0000256" key="9">
    <source>
        <dbReference type="PROSITE-ProRule" id="PRU10141"/>
    </source>
</evidence>
<feature type="region of interest" description="Disordered" evidence="10">
    <location>
        <begin position="658"/>
        <end position="678"/>
    </location>
</feature>
<dbReference type="AlphaFoldDB" id="G7E3L4"/>
<dbReference type="EC" id="2.7.11.1" evidence="1"/>
<dbReference type="EMBL" id="BABT02000119">
    <property type="protein sequence ID" value="GAA97424.1"/>
    <property type="molecule type" value="Genomic_DNA"/>
</dbReference>
<comment type="catalytic activity">
    <reaction evidence="7">
        <text>L-threonyl-[protein] + ATP = O-phospho-L-threonyl-[protein] + ADP + H(+)</text>
        <dbReference type="Rhea" id="RHEA:46608"/>
        <dbReference type="Rhea" id="RHEA-COMP:11060"/>
        <dbReference type="Rhea" id="RHEA-COMP:11605"/>
        <dbReference type="ChEBI" id="CHEBI:15378"/>
        <dbReference type="ChEBI" id="CHEBI:30013"/>
        <dbReference type="ChEBI" id="CHEBI:30616"/>
        <dbReference type="ChEBI" id="CHEBI:61977"/>
        <dbReference type="ChEBI" id="CHEBI:456216"/>
        <dbReference type="EC" id="2.7.11.1"/>
    </reaction>
</comment>
<proteinExistence type="predicted"/>
<feature type="region of interest" description="Disordered" evidence="10">
    <location>
        <begin position="26"/>
        <end position="45"/>
    </location>
</feature>
<dbReference type="Proteomes" id="UP000009131">
    <property type="component" value="Unassembled WGS sequence"/>
</dbReference>
<evidence type="ECO:0000256" key="1">
    <source>
        <dbReference type="ARBA" id="ARBA00012513"/>
    </source>
</evidence>
<evidence type="ECO:0000256" key="10">
    <source>
        <dbReference type="SAM" id="MobiDB-lite"/>
    </source>
</evidence>
<evidence type="ECO:0000256" key="6">
    <source>
        <dbReference type="ARBA" id="ARBA00022840"/>
    </source>
</evidence>
<comment type="catalytic activity">
    <reaction evidence="8">
        <text>L-seryl-[protein] + ATP = O-phospho-L-seryl-[protein] + ADP + H(+)</text>
        <dbReference type="Rhea" id="RHEA:17989"/>
        <dbReference type="Rhea" id="RHEA-COMP:9863"/>
        <dbReference type="Rhea" id="RHEA-COMP:11604"/>
        <dbReference type="ChEBI" id="CHEBI:15378"/>
        <dbReference type="ChEBI" id="CHEBI:29999"/>
        <dbReference type="ChEBI" id="CHEBI:30616"/>
        <dbReference type="ChEBI" id="CHEBI:83421"/>
        <dbReference type="ChEBI" id="CHEBI:456216"/>
        <dbReference type="EC" id="2.7.11.1"/>
    </reaction>
</comment>
<evidence type="ECO:0000256" key="4">
    <source>
        <dbReference type="ARBA" id="ARBA00022741"/>
    </source>
</evidence>
<dbReference type="PROSITE" id="PS00108">
    <property type="entry name" value="PROTEIN_KINASE_ST"/>
    <property type="match status" value="1"/>
</dbReference>
<dbReference type="HOGENOM" id="CLU_012940_1_0_1"/>
<dbReference type="eggNOG" id="KOG1826">
    <property type="taxonomic scope" value="Eukaryota"/>
</dbReference>
<dbReference type="PANTHER" id="PTHR44899">
    <property type="entry name" value="CAMK FAMILY PROTEIN KINASE"/>
    <property type="match status" value="1"/>
</dbReference>
<dbReference type="PROSITE" id="PS50011">
    <property type="entry name" value="PROTEIN_KINASE_DOM"/>
    <property type="match status" value="1"/>
</dbReference>
<dbReference type="Gene3D" id="1.10.510.10">
    <property type="entry name" value="Transferase(Phosphotransferase) domain 1"/>
    <property type="match status" value="1"/>
</dbReference>
<dbReference type="OrthoDB" id="10250725at2759"/>
<dbReference type="InterPro" id="IPR000719">
    <property type="entry name" value="Prot_kinase_dom"/>
</dbReference>
<evidence type="ECO:0000256" key="3">
    <source>
        <dbReference type="ARBA" id="ARBA00022679"/>
    </source>
</evidence>
<dbReference type="SUPFAM" id="SSF56112">
    <property type="entry name" value="Protein kinase-like (PK-like)"/>
    <property type="match status" value="1"/>
</dbReference>
<evidence type="ECO:0000256" key="8">
    <source>
        <dbReference type="ARBA" id="ARBA00048679"/>
    </source>
</evidence>
<dbReference type="GO" id="GO:0004674">
    <property type="term" value="F:protein serine/threonine kinase activity"/>
    <property type="evidence" value="ECO:0007669"/>
    <property type="project" value="UniProtKB-KW"/>
</dbReference>
<dbReference type="RefSeq" id="XP_014568010.1">
    <property type="nucleotide sequence ID" value="XM_014712524.1"/>
</dbReference>
<reference evidence="12 13" key="1">
    <citation type="journal article" date="2011" name="J. Gen. Appl. Microbiol.">
        <title>Draft genome sequencing of the enigmatic basidiomycete Mixia osmundae.</title>
        <authorList>
            <person name="Nishida H."/>
            <person name="Nagatsuka Y."/>
            <person name="Sugiyama J."/>
        </authorList>
    </citation>
    <scope>NUCLEOTIDE SEQUENCE [LARGE SCALE GENOMIC DNA]</scope>
    <source>
        <strain evidence="13">CBS 9802 / IAM 14324 / JCM 22182 / KY 12970</strain>
    </source>
</reference>
<dbReference type="CDD" id="cd08217">
    <property type="entry name" value="STKc_Nek2"/>
    <property type="match status" value="1"/>
</dbReference>
<evidence type="ECO:0000256" key="7">
    <source>
        <dbReference type="ARBA" id="ARBA00047899"/>
    </source>
</evidence>
<name>G7E3L4_MIXOS</name>
<keyword evidence="2" id="KW-0723">Serine/threonine-protein kinase</keyword>
<accession>G7E3L4</accession>
<gene>
    <name evidence="12" type="primary">Mo04102</name>
    <name evidence="12" type="ORF">E5Q_04102</name>
</gene>
<feature type="domain" description="Protein kinase" evidence="11">
    <location>
        <begin position="63"/>
        <end position="339"/>
    </location>
</feature>
<protein>
    <recommendedName>
        <fullName evidence="1">non-specific serine/threonine protein kinase</fullName>
        <ecNumber evidence="1">2.7.11.1</ecNumber>
    </recommendedName>
</protein>
<dbReference type="OMA" id="TAREMRF"/>
<evidence type="ECO:0000313" key="13">
    <source>
        <dbReference type="Proteomes" id="UP000009131"/>
    </source>
</evidence>
<dbReference type="GO" id="GO:0005524">
    <property type="term" value="F:ATP binding"/>
    <property type="evidence" value="ECO:0007669"/>
    <property type="project" value="UniProtKB-UniRule"/>
</dbReference>
<evidence type="ECO:0000256" key="5">
    <source>
        <dbReference type="ARBA" id="ARBA00022777"/>
    </source>
</evidence>
<keyword evidence="13" id="KW-1185">Reference proteome</keyword>
<comment type="caution">
    <text evidence="12">The sequence shown here is derived from an EMBL/GenBank/DDBJ whole genome shotgun (WGS) entry which is preliminary data.</text>
</comment>
<dbReference type="Gene3D" id="3.30.200.20">
    <property type="entry name" value="Phosphorylase Kinase, domain 1"/>
    <property type="match status" value="1"/>
</dbReference>
<dbReference type="PROSITE" id="PS00107">
    <property type="entry name" value="PROTEIN_KINASE_ATP"/>
    <property type="match status" value="1"/>
</dbReference>
<evidence type="ECO:0000313" key="12">
    <source>
        <dbReference type="EMBL" id="GAA97424.1"/>
    </source>
</evidence>
<dbReference type="InterPro" id="IPR011009">
    <property type="entry name" value="Kinase-like_dom_sf"/>
</dbReference>
<sequence length="717" mass="80315">MYAAQQQQQRKANAANPYTANLVIPPYQPPQGQRTTTSTTPTDFLAGKRNEYNLTTKQVDEIYEPLEMIGKGSFGVIRKVRRRRDGAVFVRKEINYLKMNERDLKQLSEEVNILQNMESNYHIVRYYERFVDKAEYVVFIIMEYCAGGDLSALIGRNRRDNTLIPEDLVWSYLTQIVIALSDCHSETDSQNRPKQVILHRDLKPENVFLDKDNMIKLGDFGLSKAMASAAFTNTYVGTPYYMSPELINGQVYDAKSDIWALGCLLYEICAHHPPFHQAQTQPELTKLIREGKIPSLPRGYSSNLSSVIKSMLRQNPKLRPTTAQLKTLEQYKREAHTLQLVRSNALVNEKREAVERREARVAEREKALELREKQLQVAEAAFQTDRARWAQAMGHGLQPAGIVRSESLSALPTDNRVAYDGSSEDEDDVAYQRHRAHRTSAYPEMTLAFQRAVIRTASSPRAPLGERSPGNADLSMMSIDTPATYKFRHYEPQQQMQTPGGKRITTSKSMHNLQTPRQGANSPVPMDISPHLSPSKVPVAISRRRRISTAVGAATPLPPSPTKTPPLVHLNSEPAGITDAHQRPSAAARTATAPPELPPSTYQYGSEPIYDMKDQENLPSPFLKKKRSHQMISPVLAQLEPAQLKASPELTHRSSKEILAPSAENVDNNKGAPVIPSRSKRPTIARQSLANRLAVHRLTQAAEAHTKVFGGPQQTTA</sequence>